<gene>
    <name evidence="1" type="primary">gldB</name>
    <name evidence="1" type="ORF">FK220_016220</name>
</gene>
<organism evidence="1 2">
    <name type="scientific">Pelagihabitans pacificus</name>
    <dbReference type="NCBI Taxonomy" id="2696054"/>
    <lineage>
        <taxon>Bacteria</taxon>
        <taxon>Pseudomonadati</taxon>
        <taxon>Bacteroidota</taxon>
        <taxon>Flavobacteriia</taxon>
        <taxon>Flavobacteriales</taxon>
        <taxon>Flavobacteriaceae</taxon>
        <taxon>Pelagihabitans</taxon>
    </lineage>
</organism>
<dbReference type="NCBIfam" id="TIGR03514">
    <property type="entry name" value="GldB_lipo"/>
    <property type="match status" value="1"/>
</dbReference>
<name>A0A967AV11_9FLAO</name>
<reference evidence="1" key="1">
    <citation type="submission" date="2019-07" db="EMBL/GenBank/DDBJ databases">
        <authorList>
            <person name="De-Chao Zhang Q."/>
        </authorList>
    </citation>
    <scope>NUCLEOTIDE SEQUENCE</scope>
    <source>
        <strain evidence="1">TP-CH-4</strain>
    </source>
</reference>
<dbReference type="Pfam" id="PF25594">
    <property type="entry name" value="GldB_lipo"/>
    <property type="match status" value="1"/>
</dbReference>
<dbReference type="PROSITE" id="PS51257">
    <property type="entry name" value="PROKAR_LIPOPROTEIN"/>
    <property type="match status" value="1"/>
</dbReference>
<keyword evidence="1" id="KW-0449">Lipoprotein</keyword>
<dbReference type="Proteomes" id="UP000707206">
    <property type="component" value="Unassembled WGS sequence"/>
</dbReference>
<evidence type="ECO:0000313" key="1">
    <source>
        <dbReference type="EMBL" id="NHF60899.1"/>
    </source>
</evidence>
<accession>A0A967AV11</accession>
<protein>
    <submittedName>
        <fullName evidence="1">Gliding motility lipoprotein GldB</fullName>
    </submittedName>
</protein>
<sequence length="327" mass="37787">MKRPFLGNISKLFVILTTIAMFFGCNDDPKVSEEVAKIPLNLEVSRFDLEFDGAKAEDIPKLKRKYPYLFPEQFADSVWAAMLSDSLQLVLRSEVKKAFPDFKEQRKGLELLYKHIRYYFPQQKVPRIITVTNNVDYQNRIIATDSLVLIGLDNYLGSGHEFYQGMSNYLAKGLEKRFLVSDVASAFAKSVVPKPRERSFLAQMIYYGKELYLKDKLMPLASDAVKIGYTEDQLVWAAANEEPIWRNFVENEYLYSTDTKLNPRFLDLAPFSKFGLELDNESPGRIGRYMGWQIVRAFMEKNSVSLQQLLNLPADEIFKKSNYKPNK</sequence>
<dbReference type="InterPro" id="IPR019853">
    <property type="entry name" value="GldB-like"/>
</dbReference>
<dbReference type="AlphaFoldDB" id="A0A967AV11"/>
<keyword evidence="2" id="KW-1185">Reference proteome</keyword>
<proteinExistence type="predicted"/>
<reference evidence="1" key="2">
    <citation type="submission" date="2020-03" db="EMBL/GenBank/DDBJ databases">
        <title>Flavobacteriaceae bacterium strain TP-CH-4, a member of the family Flavobacteriaceae isolated from a deep-sea seamount.</title>
        <authorList>
            <person name="Zhang D.-C."/>
        </authorList>
    </citation>
    <scope>NUCLEOTIDE SEQUENCE</scope>
    <source>
        <strain evidence="1">TP-CH-4</strain>
    </source>
</reference>
<comment type="caution">
    <text evidence="1">The sequence shown here is derived from an EMBL/GenBank/DDBJ whole genome shotgun (WGS) entry which is preliminary data.</text>
</comment>
<evidence type="ECO:0000313" key="2">
    <source>
        <dbReference type="Proteomes" id="UP000707206"/>
    </source>
</evidence>
<dbReference type="EMBL" id="VIKU02000005">
    <property type="protein sequence ID" value="NHF60899.1"/>
    <property type="molecule type" value="Genomic_DNA"/>
</dbReference>